<name>A0A0E9V9S3_ANGAN</name>
<evidence type="ECO:0000313" key="1">
    <source>
        <dbReference type="EMBL" id="JAH74751.1"/>
    </source>
</evidence>
<organism evidence="1">
    <name type="scientific">Anguilla anguilla</name>
    <name type="common">European freshwater eel</name>
    <name type="synonym">Muraena anguilla</name>
    <dbReference type="NCBI Taxonomy" id="7936"/>
    <lineage>
        <taxon>Eukaryota</taxon>
        <taxon>Metazoa</taxon>
        <taxon>Chordata</taxon>
        <taxon>Craniata</taxon>
        <taxon>Vertebrata</taxon>
        <taxon>Euteleostomi</taxon>
        <taxon>Actinopterygii</taxon>
        <taxon>Neopterygii</taxon>
        <taxon>Teleostei</taxon>
        <taxon>Anguilliformes</taxon>
        <taxon>Anguillidae</taxon>
        <taxon>Anguilla</taxon>
    </lineage>
</organism>
<sequence length="49" mass="5696">MNELTYSEEKMGKTAQHKMGKIAQLQRKSCSLQNCWKTYLTNPCKPSLF</sequence>
<reference evidence="1" key="2">
    <citation type="journal article" date="2015" name="Fish Shellfish Immunol.">
        <title>Early steps in the European eel (Anguilla anguilla)-Vibrio vulnificus interaction in the gills: Role of the RtxA13 toxin.</title>
        <authorList>
            <person name="Callol A."/>
            <person name="Pajuelo D."/>
            <person name="Ebbesson L."/>
            <person name="Teles M."/>
            <person name="MacKenzie S."/>
            <person name="Amaro C."/>
        </authorList>
    </citation>
    <scope>NUCLEOTIDE SEQUENCE</scope>
</reference>
<proteinExistence type="predicted"/>
<accession>A0A0E9V9S3</accession>
<dbReference type="AlphaFoldDB" id="A0A0E9V9S3"/>
<protein>
    <submittedName>
        <fullName evidence="1">Uncharacterized protein</fullName>
    </submittedName>
</protein>
<reference evidence="1" key="1">
    <citation type="submission" date="2014-11" db="EMBL/GenBank/DDBJ databases">
        <authorList>
            <person name="Amaro Gonzalez C."/>
        </authorList>
    </citation>
    <scope>NUCLEOTIDE SEQUENCE</scope>
</reference>
<dbReference type="EMBL" id="GBXM01033826">
    <property type="protein sequence ID" value="JAH74751.1"/>
    <property type="molecule type" value="Transcribed_RNA"/>
</dbReference>